<accession>A0A5C6T3C7</accession>
<gene>
    <name evidence="1" type="ORF">FocTR4_00000806</name>
</gene>
<evidence type="ECO:0000313" key="2">
    <source>
        <dbReference type="Proteomes" id="UP000321331"/>
    </source>
</evidence>
<evidence type="ECO:0000313" key="1">
    <source>
        <dbReference type="EMBL" id="TXC05317.1"/>
    </source>
</evidence>
<dbReference type="Proteomes" id="UP000321331">
    <property type="component" value="Unassembled WGS sequence"/>
</dbReference>
<comment type="caution">
    <text evidence="1">The sequence shown here is derived from an EMBL/GenBank/DDBJ whole genome shotgun (WGS) entry which is preliminary data.</text>
</comment>
<sequence>MILANKGKQRESLAGGSMSRVAEQRCNVPCCVANRLLLVVAATSVGFCDAMRRVFRLCRDAVTTRDQVLSGAGESRGRYEPPTNTAVPLRVPGWRGSFQWGKLVGGAAGEGVLDVSAPSRIVDLRGGGLISSRHNAL</sequence>
<reference evidence="1 2" key="1">
    <citation type="submission" date="2019-07" db="EMBL/GenBank/DDBJ databases">
        <title>The First High-Quality Draft Genome Sequence of the Causal Agent of the Current Panama Disease Epidemic.</title>
        <authorList>
            <person name="Warmington R.J."/>
            <person name="Kay W."/>
            <person name="Jeffries A."/>
            <person name="Bebber D."/>
            <person name="Moore K."/>
            <person name="Studholme D.J."/>
        </authorList>
    </citation>
    <scope>NUCLEOTIDE SEQUENCE [LARGE SCALE GENOMIC DNA]</scope>
    <source>
        <strain evidence="1 2">TR4</strain>
    </source>
</reference>
<protein>
    <submittedName>
        <fullName evidence="1">Uncharacterized protein</fullName>
    </submittedName>
</protein>
<proteinExistence type="predicted"/>
<organism evidence="1 2">
    <name type="scientific">Fusarium oxysporum f. sp. cubense</name>
    <dbReference type="NCBI Taxonomy" id="61366"/>
    <lineage>
        <taxon>Eukaryota</taxon>
        <taxon>Fungi</taxon>
        <taxon>Dikarya</taxon>
        <taxon>Ascomycota</taxon>
        <taxon>Pezizomycotina</taxon>
        <taxon>Sordariomycetes</taxon>
        <taxon>Hypocreomycetidae</taxon>
        <taxon>Hypocreales</taxon>
        <taxon>Nectriaceae</taxon>
        <taxon>Fusarium</taxon>
        <taxon>Fusarium oxysporum species complex</taxon>
    </lineage>
</organism>
<name>A0A5C6T3C7_FUSOC</name>
<dbReference type="EMBL" id="VMNF01000007">
    <property type="protein sequence ID" value="TXC05317.1"/>
    <property type="molecule type" value="Genomic_DNA"/>
</dbReference>
<dbReference type="AlphaFoldDB" id="A0A5C6T3C7"/>